<feature type="disulfide bond" evidence="6">
    <location>
        <begin position="201"/>
        <end position="210"/>
    </location>
</feature>
<accession>A0A0G4GKW5</accession>
<dbReference type="Proteomes" id="UP000041254">
    <property type="component" value="Unassembled WGS sequence"/>
</dbReference>
<evidence type="ECO:0000256" key="3">
    <source>
        <dbReference type="ARBA" id="ARBA00022692"/>
    </source>
</evidence>
<keyword evidence="11" id="KW-1185">Reference proteome</keyword>
<feature type="transmembrane region" description="Helical" evidence="8">
    <location>
        <begin position="55"/>
        <end position="77"/>
    </location>
</feature>
<dbReference type="GO" id="GO:0005886">
    <property type="term" value="C:plasma membrane"/>
    <property type="evidence" value="ECO:0007669"/>
    <property type="project" value="TreeGrafter"/>
</dbReference>
<evidence type="ECO:0000259" key="9">
    <source>
        <dbReference type="PROSITE" id="PS50026"/>
    </source>
</evidence>
<dbReference type="Pfam" id="PF00209">
    <property type="entry name" value="SNF"/>
    <property type="match status" value="1"/>
</dbReference>
<feature type="transmembrane region" description="Helical" evidence="8">
    <location>
        <begin position="23"/>
        <end position="43"/>
    </location>
</feature>
<dbReference type="InterPro" id="IPR000742">
    <property type="entry name" value="EGF"/>
</dbReference>
<dbReference type="GO" id="GO:0006865">
    <property type="term" value="P:amino acid transport"/>
    <property type="evidence" value="ECO:0007669"/>
    <property type="project" value="TreeGrafter"/>
</dbReference>
<dbReference type="AlphaFoldDB" id="A0A0G4GKW5"/>
<feature type="compositionally biased region" description="Polar residues" evidence="7">
    <location>
        <begin position="260"/>
        <end position="284"/>
    </location>
</feature>
<keyword evidence="6" id="KW-0245">EGF-like domain</keyword>
<keyword evidence="3 8" id="KW-0812">Transmembrane</keyword>
<evidence type="ECO:0000256" key="8">
    <source>
        <dbReference type="SAM" id="Phobius"/>
    </source>
</evidence>
<dbReference type="PROSITE" id="PS50267">
    <property type="entry name" value="NA_NEUROTRAN_SYMP_3"/>
    <property type="match status" value="1"/>
</dbReference>
<feature type="transmembrane region" description="Helical" evidence="8">
    <location>
        <begin position="98"/>
        <end position="120"/>
    </location>
</feature>
<reference evidence="10 11" key="1">
    <citation type="submission" date="2014-11" db="EMBL/GenBank/DDBJ databases">
        <authorList>
            <person name="Zhu J."/>
            <person name="Qi W."/>
            <person name="Song R."/>
        </authorList>
    </citation>
    <scope>NUCLEOTIDE SEQUENCE [LARGE SCALE GENOMIC DNA]</scope>
</reference>
<feature type="disulfide bond" evidence="6">
    <location>
        <begin position="182"/>
        <end position="192"/>
    </location>
</feature>
<dbReference type="Gene3D" id="2.10.25.10">
    <property type="entry name" value="Laminin"/>
    <property type="match status" value="1"/>
</dbReference>
<dbReference type="GO" id="GO:0035725">
    <property type="term" value="P:sodium ion transmembrane transport"/>
    <property type="evidence" value="ECO:0007669"/>
    <property type="project" value="TreeGrafter"/>
</dbReference>
<dbReference type="PANTHER" id="PTHR11616">
    <property type="entry name" value="SODIUM/CHLORIDE DEPENDENT TRANSPORTER"/>
    <property type="match status" value="1"/>
</dbReference>
<dbReference type="InterPro" id="IPR037272">
    <property type="entry name" value="SNS_sf"/>
</dbReference>
<feature type="transmembrane region" description="Helical" evidence="8">
    <location>
        <begin position="222"/>
        <end position="244"/>
    </location>
</feature>
<keyword evidence="5 8" id="KW-0472">Membrane</keyword>
<feature type="domain" description="EGF-like" evidence="9">
    <location>
        <begin position="178"/>
        <end position="211"/>
    </location>
</feature>
<evidence type="ECO:0000256" key="5">
    <source>
        <dbReference type="ARBA" id="ARBA00023136"/>
    </source>
</evidence>
<comment type="subcellular location">
    <subcellularLocation>
        <location evidence="1">Membrane</location>
        <topology evidence="1">Multi-pass membrane protein</topology>
    </subcellularLocation>
</comment>
<evidence type="ECO:0000313" key="10">
    <source>
        <dbReference type="EMBL" id="CEM30637.1"/>
    </source>
</evidence>
<sequence>MVEVVMTSIVEASLFQGIKKWKVAAAICAVMWAVGLLLISPVGKYWVDLLDDFTGAFALFVVALVEVLAVVHIYKLGRFSEDVAEMTGMRISKAMRLVYRYVTPIGIAILLLSSVMVFAVERRSNFQHSRQPSVGKGCVGTCGADANPPRGVCETRNMFCRCKRGWGGADCTTKIDTRVYSCPEDCNGQGVCDETTQQCTCFAEFEGESCRGDKYAKGFPPWALFVGFMVAIVSVLPIPLVAFWKHLRKRVKQKIDENPEATQTAMYPSSSRPPATPSNSTEDNASSDSDDDDDGPPPSALTSLLSCMPGKRKTGRQSARGVEMSQQNGRGGGREDRKHLPSSQPQFDDDDSDDERF</sequence>
<gene>
    <name evidence="10" type="ORF">Vbra_3360</name>
</gene>
<dbReference type="EMBL" id="CDMY01000699">
    <property type="protein sequence ID" value="CEM30637.1"/>
    <property type="molecule type" value="Genomic_DNA"/>
</dbReference>
<evidence type="ECO:0000256" key="2">
    <source>
        <dbReference type="ARBA" id="ARBA00022448"/>
    </source>
</evidence>
<dbReference type="PROSITE" id="PS00022">
    <property type="entry name" value="EGF_1"/>
    <property type="match status" value="2"/>
</dbReference>
<organism evidence="10 11">
    <name type="scientific">Vitrella brassicaformis (strain CCMP3155)</name>
    <dbReference type="NCBI Taxonomy" id="1169540"/>
    <lineage>
        <taxon>Eukaryota</taxon>
        <taxon>Sar</taxon>
        <taxon>Alveolata</taxon>
        <taxon>Colpodellida</taxon>
        <taxon>Vitrellaceae</taxon>
        <taxon>Vitrella</taxon>
    </lineage>
</organism>
<evidence type="ECO:0000256" key="4">
    <source>
        <dbReference type="ARBA" id="ARBA00022989"/>
    </source>
</evidence>
<dbReference type="PROSITE" id="PS01186">
    <property type="entry name" value="EGF_2"/>
    <property type="match status" value="1"/>
</dbReference>
<dbReference type="OrthoDB" id="6581954at2759"/>
<evidence type="ECO:0000256" key="7">
    <source>
        <dbReference type="SAM" id="MobiDB-lite"/>
    </source>
</evidence>
<dbReference type="PANTHER" id="PTHR11616:SF240">
    <property type="entry name" value="BLOATED TUBULES, ISOFORM B-RELATED"/>
    <property type="match status" value="1"/>
</dbReference>
<keyword evidence="6" id="KW-1015">Disulfide bond</keyword>
<evidence type="ECO:0000256" key="6">
    <source>
        <dbReference type="PROSITE-ProRule" id="PRU00076"/>
    </source>
</evidence>
<comment type="caution">
    <text evidence="6">Lacks conserved residue(s) required for the propagation of feature annotation.</text>
</comment>
<dbReference type="VEuPathDB" id="CryptoDB:Vbra_3360"/>
<protein>
    <recommendedName>
        <fullName evidence="9">EGF-like domain-containing protein</fullName>
    </recommendedName>
</protein>
<dbReference type="SUPFAM" id="SSF161070">
    <property type="entry name" value="SNF-like"/>
    <property type="match status" value="1"/>
</dbReference>
<name>A0A0G4GKW5_VITBC</name>
<dbReference type="InterPro" id="IPR000175">
    <property type="entry name" value="Na/ntran_symport"/>
</dbReference>
<dbReference type="PROSITE" id="PS50026">
    <property type="entry name" value="EGF_3"/>
    <property type="match status" value="1"/>
</dbReference>
<keyword evidence="2" id="KW-0813">Transport</keyword>
<dbReference type="InParanoid" id="A0A0G4GKW5"/>
<evidence type="ECO:0000256" key="1">
    <source>
        <dbReference type="ARBA" id="ARBA00004141"/>
    </source>
</evidence>
<feature type="region of interest" description="Disordered" evidence="7">
    <location>
        <begin position="255"/>
        <end position="357"/>
    </location>
</feature>
<dbReference type="STRING" id="1169540.A0A0G4GKW5"/>
<keyword evidence="4 8" id="KW-1133">Transmembrane helix</keyword>
<feature type="compositionally biased region" description="Acidic residues" evidence="7">
    <location>
        <begin position="347"/>
        <end position="357"/>
    </location>
</feature>
<proteinExistence type="predicted"/>
<evidence type="ECO:0000313" key="11">
    <source>
        <dbReference type="Proteomes" id="UP000041254"/>
    </source>
</evidence>